<name>A0A9J6GIB9_HAELO</name>
<protein>
    <submittedName>
        <fullName evidence="2">Uncharacterized protein</fullName>
    </submittedName>
</protein>
<evidence type="ECO:0000313" key="3">
    <source>
        <dbReference type="Proteomes" id="UP000821853"/>
    </source>
</evidence>
<reference evidence="2 3" key="1">
    <citation type="journal article" date="2020" name="Cell">
        <title>Large-Scale Comparative Analyses of Tick Genomes Elucidate Their Genetic Diversity and Vector Capacities.</title>
        <authorList>
            <consortium name="Tick Genome and Microbiome Consortium (TIGMIC)"/>
            <person name="Jia N."/>
            <person name="Wang J."/>
            <person name="Shi W."/>
            <person name="Du L."/>
            <person name="Sun Y."/>
            <person name="Zhan W."/>
            <person name="Jiang J.F."/>
            <person name="Wang Q."/>
            <person name="Zhang B."/>
            <person name="Ji P."/>
            <person name="Bell-Sakyi L."/>
            <person name="Cui X.M."/>
            <person name="Yuan T.T."/>
            <person name="Jiang B.G."/>
            <person name="Yang W.F."/>
            <person name="Lam T.T."/>
            <person name="Chang Q.C."/>
            <person name="Ding S.J."/>
            <person name="Wang X.J."/>
            <person name="Zhu J.G."/>
            <person name="Ruan X.D."/>
            <person name="Zhao L."/>
            <person name="Wei J.T."/>
            <person name="Ye R.Z."/>
            <person name="Que T.C."/>
            <person name="Du C.H."/>
            <person name="Zhou Y.H."/>
            <person name="Cheng J.X."/>
            <person name="Dai P.F."/>
            <person name="Guo W.B."/>
            <person name="Han X.H."/>
            <person name="Huang E.J."/>
            <person name="Li L.F."/>
            <person name="Wei W."/>
            <person name="Gao Y.C."/>
            <person name="Liu J.Z."/>
            <person name="Shao H.Z."/>
            <person name="Wang X."/>
            <person name="Wang C.C."/>
            <person name="Yang T.C."/>
            <person name="Huo Q.B."/>
            <person name="Li W."/>
            <person name="Chen H.Y."/>
            <person name="Chen S.E."/>
            <person name="Zhou L.G."/>
            <person name="Ni X.B."/>
            <person name="Tian J.H."/>
            <person name="Sheng Y."/>
            <person name="Liu T."/>
            <person name="Pan Y.S."/>
            <person name="Xia L.Y."/>
            <person name="Li J."/>
            <person name="Zhao F."/>
            <person name="Cao W.C."/>
        </authorList>
    </citation>
    <scope>NUCLEOTIDE SEQUENCE [LARGE SCALE GENOMIC DNA]</scope>
    <source>
        <strain evidence="2">HaeL-2018</strain>
    </source>
</reference>
<sequence length="101" mass="11618">MGRELDSQLSNFKHIPVDQTSQADPPPLPHELLYKPGPITGHGRLPDYLHRFHKTNHQKCKCGGQANNIDHYLTTCPLTNAKRHPLEDKFPKDIWPTNQKF</sequence>
<organism evidence="2 3">
    <name type="scientific">Haemaphysalis longicornis</name>
    <name type="common">Bush tick</name>
    <dbReference type="NCBI Taxonomy" id="44386"/>
    <lineage>
        <taxon>Eukaryota</taxon>
        <taxon>Metazoa</taxon>
        <taxon>Ecdysozoa</taxon>
        <taxon>Arthropoda</taxon>
        <taxon>Chelicerata</taxon>
        <taxon>Arachnida</taxon>
        <taxon>Acari</taxon>
        <taxon>Parasitiformes</taxon>
        <taxon>Ixodida</taxon>
        <taxon>Ixodoidea</taxon>
        <taxon>Ixodidae</taxon>
        <taxon>Haemaphysalinae</taxon>
        <taxon>Haemaphysalis</taxon>
    </lineage>
</organism>
<keyword evidence="3" id="KW-1185">Reference proteome</keyword>
<evidence type="ECO:0000256" key="1">
    <source>
        <dbReference type="SAM" id="MobiDB-lite"/>
    </source>
</evidence>
<dbReference type="Proteomes" id="UP000821853">
    <property type="component" value="Chromosome 4"/>
</dbReference>
<comment type="caution">
    <text evidence="2">The sequence shown here is derived from an EMBL/GenBank/DDBJ whole genome shotgun (WGS) entry which is preliminary data.</text>
</comment>
<gene>
    <name evidence="2" type="ORF">HPB48_012891</name>
</gene>
<dbReference type="AlphaFoldDB" id="A0A9J6GIB9"/>
<accession>A0A9J6GIB9</accession>
<evidence type="ECO:0000313" key="2">
    <source>
        <dbReference type="EMBL" id="KAH9374320.1"/>
    </source>
</evidence>
<proteinExistence type="predicted"/>
<feature type="region of interest" description="Disordered" evidence="1">
    <location>
        <begin position="1"/>
        <end position="39"/>
    </location>
</feature>
<dbReference type="VEuPathDB" id="VectorBase:HLOH_049408"/>
<dbReference type="EMBL" id="JABSTR010000006">
    <property type="protein sequence ID" value="KAH9374320.1"/>
    <property type="molecule type" value="Genomic_DNA"/>
</dbReference>